<evidence type="ECO:0000313" key="1">
    <source>
        <dbReference type="EMBL" id="GAI28268.1"/>
    </source>
</evidence>
<feature type="non-terminal residue" evidence="1">
    <location>
        <position position="1"/>
    </location>
</feature>
<dbReference type="EMBL" id="BARV01023160">
    <property type="protein sequence ID" value="GAI28268.1"/>
    <property type="molecule type" value="Genomic_DNA"/>
</dbReference>
<proteinExistence type="predicted"/>
<name>X1MAF5_9ZZZZ</name>
<evidence type="ECO:0008006" key="2">
    <source>
        <dbReference type="Google" id="ProtNLM"/>
    </source>
</evidence>
<gene>
    <name evidence="1" type="ORF">S06H3_38048</name>
</gene>
<organism evidence="1">
    <name type="scientific">marine sediment metagenome</name>
    <dbReference type="NCBI Taxonomy" id="412755"/>
    <lineage>
        <taxon>unclassified sequences</taxon>
        <taxon>metagenomes</taxon>
        <taxon>ecological metagenomes</taxon>
    </lineage>
</organism>
<reference evidence="1" key="1">
    <citation type="journal article" date="2014" name="Front. Microbiol.">
        <title>High frequency of phylogenetically diverse reductive dehalogenase-homologous genes in deep subseafloor sedimentary metagenomes.</title>
        <authorList>
            <person name="Kawai M."/>
            <person name="Futagami T."/>
            <person name="Toyoda A."/>
            <person name="Takaki Y."/>
            <person name="Nishi S."/>
            <person name="Hori S."/>
            <person name="Arai W."/>
            <person name="Tsubouchi T."/>
            <person name="Morono Y."/>
            <person name="Uchiyama I."/>
            <person name="Ito T."/>
            <person name="Fujiyama A."/>
            <person name="Inagaki F."/>
            <person name="Takami H."/>
        </authorList>
    </citation>
    <scope>NUCLEOTIDE SEQUENCE</scope>
    <source>
        <strain evidence="1">Expedition CK06-06</strain>
    </source>
</reference>
<sequence length="228" mass="27150">YTRKKIISFCKDKRNAVYLIKKLLEKKRLRKIIKNIYFLVPMKAPQGRWAANEYLISKALARKATYYIGYSTVFNSYGFVDQVAQLVHVVNDRYSMSKTIFGVPYKLMKVLPNRFYGLENRKINHEDVTFPKKERAMIDVFEFYNVSRACNILRNQMDKLNMALFIEYLTQYPVQSIRRRIGYFLEQLDISKNFLNKIDVGEKGYSPLYYSRSNKGKINRRWRLIING</sequence>
<comment type="caution">
    <text evidence="1">The sequence shown here is derived from an EMBL/GenBank/DDBJ whole genome shotgun (WGS) entry which is preliminary data.</text>
</comment>
<protein>
    <recommendedName>
        <fullName evidence="2">AbiEi antitoxin C-terminal domain-containing protein</fullName>
    </recommendedName>
</protein>
<accession>X1MAF5</accession>
<dbReference type="AlphaFoldDB" id="X1MAF5"/>